<evidence type="ECO:0000256" key="10">
    <source>
        <dbReference type="ARBA" id="ARBA00050665"/>
    </source>
</evidence>
<dbReference type="GO" id="GO:0043565">
    <property type="term" value="F:sequence-specific DNA binding"/>
    <property type="evidence" value="ECO:0007669"/>
    <property type="project" value="UniProtKB-UniRule"/>
</dbReference>
<dbReference type="PROSITE" id="PS51786">
    <property type="entry name" value="LON_PROTEOLYTIC"/>
    <property type="match status" value="1"/>
</dbReference>
<accession>A0A448ZXI2</accession>
<dbReference type="InterPro" id="IPR027543">
    <property type="entry name" value="Lon_bac"/>
</dbReference>
<dbReference type="SMART" id="SM00382">
    <property type="entry name" value="AAA"/>
    <property type="match status" value="1"/>
</dbReference>
<dbReference type="InterPro" id="IPR014721">
    <property type="entry name" value="Ribsml_uS5_D2-typ_fold_subgr"/>
</dbReference>
<dbReference type="Pfam" id="PF02190">
    <property type="entry name" value="LON_substr_bdg"/>
    <property type="match status" value="1"/>
</dbReference>
<dbReference type="InterPro" id="IPR003111">
    <property type="entry name" value="Lon_prtase_N"/>
</dbReference>
<dbReference type="Pfam" id="PF22667">
    <property type="entry name" value="Lon_lid"/>
    <property type="match status" value="1"/>
</dbReference>
<feature type="domain" description="Lon proteolytic" evidence="20">
    <location>
        <begin position="648"/>
        <end position="829"/>
    </location>
</feature>
<evidence type="ECO:0000256" key="19">
    <source>
        <dbReference type="PROSITE-ProRule" id="PRU01122"/>
    </source>
</evidence>
<feature type="binding site" evidence="15 18">
    <location>
        <begin position="411"/>
        <end position="418"/>
    </location>
    <ligand>
        <name>ATP</name>
        <dbReference type="ChEBI" id="CHEBI:30616"/>
    </ligand>
</feature>
<dbReference type="InterPro" id="IPR054594">
    <property type="entry name" value="Lon_lid"/>
</dbReference>
<dbReference type="Gene3D" id="3.30.230.10">
    <property type="match status" value="1"/>
</dbReference>
<evidence type="ECO:0000256" key="12">
    <source>
        <dbReference type="ARBA" id="ARBA00066743"/>
    </source>
</evidence>
<dbReference type="PIRSF" id="PIRSF001174">
    <property type="entry name" value="Lon_proteas"/>
    <property type="match status" value="1"/>
</dbReference>
<evidence type="ECO:0000313" key="22">
    <source>
        <dbReference type="EMBL" id="VEU55987.1"/>
    </source>
</evidence>
<evidence type="ECO:0000259" key="21">
    <source>
        <dbReference type="PROSITE" id="PS51787"/>
    </source>
</evidence>
<dbReference type="EMBL" id="LR214940">
    <property type="protein sequence ID" value="VEU55987.1"/>
    <property type="molecule type" value="Genomic_DNA"/>
</dbReference>
<dbReference type="Pfam" id="PF05362">
    <property type="entry name" value="Lon_C"/>
    <property type="match status" value="1"/>
</dbReference>
<dbReference type="Pfam" id="PF00004">
    <property type="entry name" value="AAA"/>
    <property type="match status" value="1"/>
</dbReference>
<dbReference type="RefSeq" id="WP_022935761.1">
    <property type="nucleotide sequence ID" value="NZ_LR214940.1"/>
</dbReference>
<dbReference type="SMART" id="SM00464">
    <property type="entry name" value="LON"/>
    <property type="match status" value="1"/>
</dbReference>
<dbReference type="Gene3D" id="2.30.130.40">
    <property type="entry name" value="LON domain-like"/>
    <property type="match status" value="1"/>
</dbReference>
<dbReference type="Proteomes" id="UP000290482">
    <property type="component" value="Chromosome"/>
</dbReference>
<evidence type="ECO:0000256" key="7">
    <source>
        <dbReference type="ARBA" id="ARBA00022840"/>
    </source>
</evidence>
<reference evidence="22 23" key="1">
    <citation type="submission" date="2019-01" db="EMBL/GenBank/DDBJ databases">
        <authorList>
            <consortium name="Pathogen Informatics"/>
        </authorList>
    </citation>
    <scope>NUCLEOTIDE SEQUENCE [LARGE SCALE GENOMIC DNA]</scope>
    <source>
        <strain evidence="22 23">NCTC10112</strain>
    </source>
</reference>
<evidence type="ECO:0000256" key="16">
    <source>
        <dbReference type="PIRNR" id="PIRNR001174"/>
    </source>
</evidence>
<comment type="subcellular location">
    <subcellularLocation>
        <location evidence="1 15 16">Cytoplasm</location>
    </subcellularLocation>
</comment>
<sequence length="847" mass="95867">MKLPYIAIKNQIILPYSSDEIKVGKTRSLISLDKAKQLQKANKNSPTIVLVFLNNDSNNEYLTSDDILKYGVLAKIKKATTDSNDVATVELETLDRVLIKNFVHDKNNDIEATEVDYEYVKYDSESKADIKPLNKYKDQLITLVKELKPWFISDIKDNNSDFIPSLVRILDQQLLSSKEHENAIFSLLGKLSILMDIEDLRAIILLEKVEDLYAKTFNLINKIIKLGNIEKEISSTMRNDLDDQQRDFLLREKMRQIKKMLGEEDGSKEVDNILKNENKKAQYPDYVLETIQNEQARLASMMPSSPEANVSKTYIELLLKLPWRKINKEVIDIDNVRKILDKHHYGLEKPKKRIIEFISVLTHTKNKEGDKNYVPIKGEPDCFIDNKLFINKLGTVTNEQVNNIPILTLIGPPGVGKTTLAKSIAEALNRKFIKISLGGVKDEAEIRGHRRTYVGAMPGKIITAIKKAGVSNPVILLDEIDKMSADFRGDPVSAMLEVLDPEQNANFQDHYLDLEYDLSKVLFIATANYFDSIPAPLIDRVELLELSTYTIIEKIQIARNYLIPKVLEQNLLDKKQFQISDDVIEYLITRYTRESGVRELKRILDSIARKIVVKILDKKVDKEFVITKELATEFLGPIIFEPDENENKSQVGVVNGLAYTSYGGSTLAIEVTTYPGKEGLKLTGQLKDVMKESAQTALSFVRHNAKKFDITDFDFDNTTIHIHVPEGAVPKDGPSAGVTFTTSIISALSNKPVPANIGMTGEITLRGKVLPIGGLKEKSLAASKFGIKTIFIPKDNARHLVDIPEEVKKEVKFIPVQYYDEIYEHIFAHQLSKNNKESKNKKTVNSK</sequence>
<evidence type="ECO:0000256" key="5">
    <source>
        <dbReference type="ARBA" id="ARBA00022801"/>
    </source>
</evidence>
<dbReference type="CDD" id="cd19500">
    <property type="entry name" value="RecA-like_Lon"/>
    <property type="match status" value="1"/>
</dbReference>
<dbReference type="InterPro" id="IPR015947">
    <property type="entry name" value="PUA-like_sf"/>
</dbReference>
<protein>
    <recommendedName>
        <fullName evidence="13 15">Lon protease</fullName>
        <ecNumber evidence="12 15">3.4.21.53</ecNumber>
    </recommendedName>
    <alternativeName>
        <fullName evidence="14 15">ATP-dependent protease La</fullName>
    </alternativeName>
</protein>
<dbReference type="Gene3D" id="3.40.50.300">
    <property type="entry name" value="P-loop containing nucleotide triphosphate hydrolases"/>
    <property type="match status" value="1"/>
</dbReference>
<comment type="catalytic activity">
    <reaction evidence="10 15 16 19">
        <text>Hydrolysis of proteins in presence of ATP.</text>
        <dbReference type="EC" id="3.4.21.53"/>
    </reaction>
</comment>
<dbReference type="SUPFAM" id="SSF54211">
    <property type="entry name" value="Ribosomal protein S5 domain 2-like"/>
    <property type="match status" value="1"/>
</dbReference>
<dbReference type="InterPro" id="IPR003959">
    <property type="entry name" value="ATPase_AAA_core"/>
</dbReference>
<keyword evidence="8 15" id="KW-0346">Stress response</keyword>
<dbReference type="InterPro" id="IPR008269">
    <property type="entry name" value="Lon_proteolytic"/>
</dbReference>
<feature type="active site" evidence="15 17">
    <location>
        <position position="735"/>
    </location>
</feature>
<dbReference type="InterPro" id="IPR027065">
    <property type="entry name" value="Lon_Prtase"/>
</dbReference>
<name>A0A448ZXI2_METOS</name>
<evidence type="ECO:0000256" key="17">
    <source>
        <dbReference type="PIRSR" id="PIRSR001174-1"/>
    </source>
</evidence>
<evidence type="ECO:0000256" key="13">
    <source>
        <dbReference type="ARBA" id="ARBA00071934"/>
    </source>
</evidence>
<keyword evidence="2 15" id="KW-0963">Cytoplasm</keyword>
<dbReference type="InterPro" id="IPR004815">
    <property type="entry name" value="Lon_bac/euk-typ"/>
</dbReference>
<keyword evidence="7 15" id="KW-0067">ATP-binding</keyword>
<dbReference type="Gene3D" id="1.20.5.5270">
    <property type="match status" value="1"/>
</dbReference>
<dbReference type="Gene3D" id="1.20.58.1480">
    <property type="match status" value="1"/>
</dbReference>
<comment type="similarity">
    <text evidence="15 16 19">Belongs to the peptidase S16 family.</text>
</comment>
<dbReference type="FunFam" id="3.40.50.300:FF:000021">
    <property type="entry name" value="Lon protease homolog"/>
    <property type="match status" value="1"/>
</dbReference>
<dbReference type="SUPFAM" id="SSF88697">
    <property type="entry name" value="PUA domain-like"/>
    <property type="match status" value="1"/>
</dbReference>
<dbReference type="InterPro" id="IPR003593">
    <property type="entry name" value="AAA+_ATPase"/>
</dbReference>
<dbReference type="KEGG" id="mob:NCTC10112_00583"/>
<dbReference type="Gene3D" id="1.10.8.60">
    <property type="match status" value="1"/>
</dbReference>
<organism evidence="22 23">
    <name type="scientific">Metamycoplasma orale</name>
    <name type="common">Mycoplasma orale</name>
    <dbReference type="NCBI Taxonomy" id="2121"/>
    <lineage>
        <taxon>Bacteria</taxon>
        <taxon>Bacillati</taxon>
        <taxon>Mycoplasmatota</taxon>
        <taxon>Mycoplasmoidales</taxon>
        <taxon>Metamycoplasmataceae</taxon>
        <taxon>Metamycoplasma</taxon>
    </lineage>
</organism>
<evidence type="ECO:0000256" key="4">
    <source>
        <dbReference type="ARBA" id="ARBA00022741"/>
    </source>
</evidence>
<keyword evidence="5 15" id="KW-0378">Hydrolase</keyword>
<dbReference type="SUPFAM" id="SSF52540">
    <property type="entry name" value="P-loop containing nucleoside triphosphate hydrolases"/>
    <property type="match status" value="1"/>
</dbReference>
<comment type="subunit">
    <text evidence="9 15 16">Homohexamer. Organized in a ring with a central cavity.</text>
</comment>
<dbReference type="GO" id="GO:0004176">
    <property type="term" value="F:ATP-dependent peptidase activity"/>
    <property type="evidence" value="ECO:0007669"/>
    <property type="project" value="UniProtKB-UniRule"/>
</dbReference>
<evidence type="ECO:0000256" key="18">
    <source>
        <dbReference type="PIRSR" id="PIRSR001174-2"/>
    </source>
</evidence>
<dbReference type="NCBIfam" id="TIGR00763">
    <property type="entry name" value="lon"/>
    <property type="match status" value="1"/>
</dbReference>
<evidence type="ECO:0000256" key="9">
    <source>
        <dbReference type="ARBA" id="ARBA00026070"/>
    </source>
</evidence>
<dbReference type="GO" id="GO:0004252">
    <property type="term" value="F:serine-type endopeptidase activity"/>
    <property type="evidence" value="ECO:0007669"/>
    <property type="project" value="UniProtKB-UniRule"/>
</dbReference>
<evidence type="ECO:0000256" key="11">
    <source>
        <dbReference type="ARBA" id="ARBA00053875"/>
    </source>
</evidence>
<evidence type="ECO:0000256" key="2">
    <source>
        <dbReference type="ARBA" id="ARBA00022490"/>
    </source>
</evidence>
<dbReference type="PRINTS" id="PR00830">
    <property type="entry name" value="ENDOLAPTASE"/>
</dbReference>
<evidence type="ECO:0000256" key="8">
    <source>
        <dbReference type="ARBA" id="ARBA00023016"/>
    </source>
</evidence>
<dbReference type="HAMAP" id="MF_01973">
    <property type="entry name" value="lon_bact"/>
    <property type="match status" value="1"/>
</dbReference>
<dbReference type="InterPro" id="IPR027417">
    <property type="entry name" value="P-loop_NTPase"/>
</dbReference>
<feature type="domain" description="Lon N-terminal" evidence="21">
    <location>
        <begin position="3"/>
        <end position="208"/>
    </location>
</feature>
<dbReference type="GO" id="GO:0016887">
    <property type="term" value="F:ATP hydrolysis activity"/>
    <property type="evidence" value="ECO:0007669"/>
    <property type="project" value="UniProtKB-UniRule"/>
</dbReference>
<comment type="function">
    <text evidence="11 15">ATP-dependent serine protease that mediates the selective degradation of mutant and abnormal proteins as well as certain short-lived regulatory proteins. Required for cellular homeostasis and for survival from DNA damage and developmental changes induced by stress. Degrades polypeptides processively to yield small peptide fragments that are 5 to 10 amino acids long. Binds to DNA in a double-stranded, site-specific manner.</text>
</comment>
<dbReference type="GO" id="GO:0034605">
    <property type="term" value="P:cellular response to heat"/>
    <property type="evidence" value="ECO:0007669"/>
    <property type="project" value="UniProtKB-UniRule"/>
</dbReference>
<dbReference type="PROSITE" id="PS51787">
    <property type="entry name" value="LON_N"/>
    <property type="match status" value="1"/>
</dbReference>
<dbReference type="InterPro" id="IPR020568">
    <property type="entry name" value="Ribosomal_Su5_D2-typ_SF"/>
</dbReference>
<gene>
    <name evidence="22" type="primary">MCYN0354</name>
    <name evidence="15" type="synonym">lon</name>
    <name evidence="22" type="ORF">NCTC10112_00583</name>
</gene>
<dbReference type="InterPro" id="IPR046336">
    <property type="entry name" value="Lon_prtase_N_sf"/>
</dbReference>
<keyword evidence="23" id="KW-1185">Reference proteome</keyword>
<dbReference type="PANTHER" id="PTHR10046">
    <property type="entry name" value="ATP DEPENDENT LON PROTEASE FAMILY MEMBER"/>
    <property type="match status" value="1"/>
</dbReference>
<keyword evidence="6 15" id="KW-0720">Serine protease</keyword>
<evidence type="ECO:0000256" key="3">
    <source>
        <dbReference type="ARBA" id="ARBA00022670"/>
    </source>
</evidence>
<keyword evidence="4 15" id="KW-0547">Nucleotide-binding</keyword>
<dbReference type="GO" id="GO:0005524">
    <property type="term" value="F:ATP binding"/>
    <property type="evidence" value="ECO:0007669"/>
    <property type="project" value="UniProtKB-UniRule"/>
</dbReference>
<evidence type="ECO:0000259" key="20">
    <source>
        <dbReference type="PROSITE" id="PS51786"/>
    </source>
</evidence>
<dbReference type="OrthoDB" id="9803599at2"/>
<feature type="active site" evidence="15 17">
    <location>
        <position position="778"/>
    </location>
</feature>
<dbReference type="GO" id="GO:0006515">
    <property type="term" value="P:protein quality control for misfolded or incompletely synthesized proteins"/>
    <property type="evidence" value="ECO:0007669"/>
    <property type="project" value="UniProtKB-UniRule"/>
</dbReference>
<comment type="induction">
    <text evidence="15">By heat shock.</text>
</comment>
<dbReference type="EC" id="3.4.21.53" evidence="12 15"/>
<evidence type="ECO:0000256" key="6">
    <source>
        <dbReference type="ARBA" id="ARBA00022825"/>
    </source>
</evidence>
<proteinExistence type="evidence at transcript level"/>
<evidence type="ECO:0000256" key="15">
    <source>
        <dbReference type="HAMAP-Rule" id="MF_01973"/>
    </source>
</evidence>
<dbReference type="GO" id="GO:0005737">
    <property type="term" value="C:cytoplasm"/>
    <property type="evidence" value="ECO:0007669"/>
    <property type="project" value="UniProtKB-SubCell"/>
</dbReference>
<evidence type="ECO:0000256" key="14">
    <source>
        <dbReference type="ARBA" id="ARBA00082722"/>
    </source>
</evidence>
<evidence type="ECO:0000313" key="23">
    <source>
        <dbReference type="Proteomes" id="UP000290482"/>
    </source>
</evidence>
<evidence type="ECO:0000256" key="1">
    <source>
        <dbReference type="ARBA" id="ARBA00004496"/>
    </source>
</evidence>
<keyword evidence="3 15" id="KW-0645">Protease</keyword>
<dbReference type="AlphaFoldDB" id="A0A448ZXI2"/>